<organism evidence="1 2">
    <name type="scientific">Pseudomonas reinekei</name>
    <dbReference type="NCBI Taxonomy" id="395598"/>
    <lineage>
        <taxon>Bacteria</taxon>
        <taxon>Pseudomonadati</taxon>
        <taxon>Pseudomonadota</taxon>
        <taxon>Gammaproteobacteria</taxon>
        <taxon>Pseudomonadales</taxon>
        <taxon>Pseudomonadaceae</taxon>
        <taxon>Pseudomonas</taxon>
    </lineage>
</organism>
<gene>
    <name evidence="1" type="ORF">SAMN04490202_4425</name>
</gene>
<dbReference type="Gene3D" id="1.20.1050.10">
    <property type="match status" value="1"/>
</dbReference>
<protein>
    <submittedName>
        <fullName evidence="1">Uncharacterized protein</fullName>
    </submittedName>
</protein>
<dbReference type="Proteomes" id="UP000198549">
    <property type="component" value="Chromosome I"/>
</dbReference>
<proteinExistence type="predicted"/>
<dbReference type="EMBL" id="LT629709">
    <property type="protein sequence ID" value="SDP47723.1"/>
    <property type="molecule type" value="Genomic_DNA"/>
</dbReference>
<dbReference type="InterPro" id="IPR036282">
    <property type="entry name" value="Glutathione-S-Trfase_C_sf"/>
</dbReference>
<dbReference type="AlphaFoldDB" id="A0A1H0T124"/>
<accession>A0A1H0T124</accession>
<sequence length="171" mass="19200">MLLHRSIPSRQVGSKVDSLFAYDLTCTVGGPSGCSAKQPTGPSARARVEQRMHRQATELNSAFSYAFTALVRKDSEFQRPHRLALSERGFTQKTGILNFKWRSPRAYVAWPRFTLAGIIIKLSTKRLTHQSGFLKQCGIDLPCARKPLPFVGIDLPIPRWKGCLLTFNQLI</sequence>
<evidence type="ECO:0000313" key="2">
    <source>
        <dbReference type="Proteomes" id="UP000198549"/>
    </source>
</evidence>
<evidence type="ECO:0000313" key="1">
    <source>
        <dbReference type="EMBL" id="SDP47723.1"/>
    </source>
</evidence>
<name>A0A1H0T124_PSERE</name>
<reference evidence="1 2" key="1">
    <citation type="submission" date="2016-10" db="EMBL/GenBank/DDBJ databases">
        <authorList>
            <person name="de Groot N.N."/>
        </authorList>
    </citation>
    <scope>NUCLEOTIDE SEQUENCE [LARGE SCALE GENOMIC DNA]</scope>
    <source>
        <strain evidence="1 2">BS3776</strain>
    </source>
</reference>
<dbReference type="SUPFAM" id="SSF47616">
    <property type="entry name" value="GST C-terminal domain-like"/>
    <property type="match status" value="1"/>
</dbReference>